<dbReference type="AlphaFoldDB" id="A0A2P5F2G2"/>
<reference evidence="2" key="1">
    <citation type="submission" date="2016-06" db="EMBL/GenBank/DDBJ databases">
        <title>Parallel loss of symbiosis genes in relatives of nitrogen-fixing non-legume Parasponia.</title>
        <authorList>
            <person name="Van Velzen R."/>
            <person name="Holmer R."/>
            <person name="Bu F."/>
            <person name="Rutten L."/>
            <person name="Van Zeijl A."/>
            <person name="Liu W."/>
            <person name="Santuari L."/>
            <person name="Cao Q."/>
            <person name="Sharma T."/>
            <person name="Shen D."/>
            <person name="Roswanjaya Y."/>
            <person name="Wardhani T."/>
            <person name="Kalhor M.S."/>
            <person name="Jansen J."/>
            <person name="Van den Hoogen J."/>
            <person name="Gungor B."/>
            <person name="Hartog M."/>
            <person name="Hontelez J."/>
            <person name="Verver J."/>
            <person name="Yang W.-C."/>
            <person name="Schijlen E."/>
            <person name="Repin R."/>
            <person name="Schilthuizen M."/>
            <person name="Schranz E."/>
            <person name="Heidstra R."/>
            <person name="Miyata K."/>
            <person name="Fedorova E."/>
            <person name="Kohlen W."/>
            <person name="Bisseling T."/>
            <person name="Smit S."/>
            <person name="Geurts R."/>
        </authorList>
    </citation>
    <scope>NUCLEOTIDE SEQUENCE [LARGE SCALE GENOMIC DNA]</scope>
    <source>
        <strain evidence="2">cv. RG33-2</strain>
    </source>
</reference>
<proteinExistence type="predicted"/>
<gene>
    <name evidence="1" type="ORF">TorRG33x02_122930</name>
</gene>
<evidence type="ECO:0000313" key="2">
    <source>
        <dbReference type="Proteomes" id="UP000237000"/>
    </source>
</evidence>
<dbReference type="EMBL" id="JXTC01000070">
    <property type="protein sequence ID" value="PON91962.1"/>
    <property type="molecule type" value="Genomic_DNA"/>
</dbReference>
<dbReference type="OrthoDB" id="1431687at2759"/>
<accession>A0A2P5F2G2</accession>
<evidence type="ECO:0000313" key="1">
    <source>
        <dbReference type="EMBL" id="PON91962.1"/>
    </source>
</evidence>
<keyword evidence="2" id="KW-1185">Reference proteome</keyword>
<sequence length="66" mass="7404">MALLSNIFSCFSESSDSSESKRYICDGDVCVLRKPKGNVMKTSKHKRKQSFGISLNLLSMKRSQSL</sequence>
<dbReference type="InParanoid" id="A0A2P5F2G2"/>
<protein>
    <submittedName>
        <fullName evidence="1">Uncharacterized protein</fullName>
    </submittedName>
</protein>
<dbReference type="Proteomes" id="UP000237000">
    <property type="component" value="Unassembled WGS sequence"/>
</dbReference>
<name>A0A2P5F2G2_TREOI</name>
<comment type="caution">
    <text evidence="1">The sequence shown here is derived from an EMBL/GenBank/DDBJ whole genome shotgun (WGS) entry which is preliminary data.</text>
</comment>
<organism evidence="1 2">
    <name type="scientific">Trema orientale</name>
    <name type="common">Charcoal tree</name>
    <name type="synonym">Celtis orientalis</name>
    <dbReference type="NCBI Taxonomy" id="63057"/>
    <lineage>
        <taxon>Eukaryota</taxon>
        <taxon>Viridiplantae</taxon>
        <taxon>Streptophyta</taxon>
        <taxon>Embryophyta</taxon>
        <taxon>Tracheophyta</taxon>
        <taxon>Spermatophyta</taxon>
        <taxon>Magnoliopsida</taxon>
        <taxon>eudicotyledons</taxon>
        <taxon>Gunneridae</taxon>
        <taxon>Pentapetalae</taxon>
        <taxon>rosids</taxon>
        <taxon>fabids</taxon>
        <taxon>Rosales</taxon>
        <taxon>Cannabaceae</taxon>
        <taxon>Trema</taxon>
    </lineage>
</organism>